<keyword evidence="2" id="KW-1185">Reference proteome</keyword>
<accession>A0A1J1HYC9</accession>
<evidence type="ECO:0000313" key="2">
    <source>
        <dbReference type="Proteomes" id="UP000183832"/>
    </source>
</evidence>
<organism evidence="1 2">
    <name type="scientific">Clunio marinus</name>
    <dbReference type="NCBI Taxonomy" id="568069"/>
    <lineage>
        <taxon>Eukaryota</taxon>
        <taxon>Metazoa</taxon>
        <taxon>Ecdysozoa</taxon>
        <taxon>Arthropoda</taxon>
        <taxon>Hexapoda</taxon>
        <taxon>Insecta</taxon>
        <taxon>Pterygota</taxon>
        <taxon>Neoptera</taxon>
        <taxon>Endopterygota</taxon>
        <taxon>Diptera</taxon>
        <taxon>Nematocera</taxon>
        <taxon>Chironomoidea</taxon>
        <taxon>Chironomidae</taxon>
        <taxon>Clunio</taxon>
    </lineage>
</organism>
<protein>
    <submittedName>
        <fullName evidence="1">CLUMA_CG006647, isoform A</fullName>
    </submittedName>
</protein>
<dbReference type="AlphaFoldDB" id="A0A1J1HYC9"/>
<gene>
    <name evidence="1" type="ORF">CLUMA_CG006647</name>
</gene>
<evidence type="ECO:0000313" key="1">
    <source>
        <dbReference type="EMBL" id="CRK92963.1"/>
    </source>
</evidence>
<sequence length="72" mass="8105">MLTWKHLCPNCGSTNPVNGYTSLNAVISKKLLKLVKLQINQKRIMDVLIVDHSTLYMLRILLKATLEAGLII</sequence>
<reference evidence="1 2" key="1">
    <citation type="submission" date="2015-04" db="EMBL/GenBank/DDBJ databases">
        <authorList>
            <person name="Syromyatnikov M.Y."/>
            <person name="Popov V.N."/>
        </authorList>
    </citation>
    <scope>NUCLEOTIDE SEQUENCE [LARGE SCALE GENOMIC DNA]</scope>
</reference>
<dbReference type="EMBL" id="CVRI01000036">
    <property type="protein sequence ID" value="CRK92963.1"/>
    <property type="molecule type" value="Genomic_DNA"/>
</dbReference>
<proteinExistence type="predicted"/>
<name>A0A1J1HYC9_9DIPT</name>
<dbReference type="Proteomes" id="UP000183832">
    <property type="component" value="Unassembled WGS sequence"/>
</dbReference>